<accession>A0AAV4I4I1</accession>
<gene>
    <name evidence="3" type="ORF">ElyMa_006495500</name>
</gene>
<evidence type="ECO:0000256" key="1">
    <source>
        <dbReference type="ARBA" id="ARBA00023157"/>
    </source>
</evidence>
<dbReference type="PROSITE" id="PS50958">
    <property type="entry name" value="SMB_2"/>
    <property type="match status" value="1"/>
</dbReference>
<protein>
    <recommendedName>
        <fullName evidence="2">SMB domain-containing protein</fullName>
    </recommendedName>
</protein>
<keyword evidence="1" id="KW-1015">Disulfide bond</keyword>
<comment type="caution">
    <text evidence="3">The sequence shown here is derived from an EMBL/GenBank/DDBJ whole genome shotgun (WGS) entry which is preliminary data.</text>
</comment>
<dbReference type="PROSITE" id="PS00524">
    <property type="entry name" value="SMB_1"/>
    <property type="match status" value="1"/>
</dbReference>
<evidence type="ECO:0000259" key="2">
    <source>
        <dbReference type="PROSITE" id="PS50958"/>
    </source>
</evidence>
<organism evidence="3 4">
    <name type="scientific">Elysia marginata</name>
    <dbReference type="NCBI Taxonomy" id="1093978"/>
    <lineage>
        <taxon>Eukaryota</taxon>
        <taxon>Metazoa</taxon>
        <taxon>Spiralia</taxon>
        <taxon>Lophotrochozoa</taxon>
        <taxon>Mollusca</taxon>
        <taxon>Gastropoda</taxon>
        <taxon>Heterobranchia</taxon>
        <taxon>Euthyneura</taxon>
        <taxon>Panpulmonata</taxon>
        <taxon>Sacoglossa</taxon>
        <taxon>Placobranchoidea</taxon>
        <taxon>Plakobranchidae</taxon>
        <taxon>Elysia</taxon>
    </lineage>
</organism>
<evidence type="ECO:0000313" key="4">
    <source>
        <dbReference type="Proteomes" id="UP000762676"/>
    </source>
</evidence>
<reference evidence="3 4" key="1">
    <citation type="journal article" date="2021" name="Elife">
        <title>Chloroplast acquisition without the gene transfer in kleptoplastic sea slugs, Plakobranchus ocellatus.</title>
        <authorList>
            <person name="Maeda T."/>
            <person name="Takahashi S."/>
            <person name="Yoshida T."/>
            <person name="Shimamura S."/>
            <person name="Takaki Y."/>
            <person name="Nagai Y."/>
            <person name="Toyoda A."/>
            <person name="Suzuki Y."/>
            <person name="Arimoto A."/>
            <person name="Ishii H."/>
            <person name="Satoh N."/>
            <person name="Nishiyama T."/>
            <person name="Hasebe M."/>
            <person name="Maruyama T."/>
            <person name="Minagawa J."/>
            <person name="Obokata J."/>
            <person name="Shigenobu S."/>
        </authorList>
    </citation>
    <scope>NUCLEOTIDE SEQUENCE [LARGE SCALE GENOMIC DNA]</scope>
</reference>
<proteinExistence type="predicted"/>
<dbReference type="EMBL" id="BMAT01013031">
    <property type="protein sequence ID" value="GFS04463.1"/>
    <property type="molecule type" value="Genomic_DNA"/>
</dbReference>
<feature type="domain" description="SMB" evidence="2">
    <location>
        <begin position="16"/>
        <end position="71"/>
    </location>
</feature>
<dbReference type="SUPFAM" id="SSF90188">
    <property type="entry name" value="Somatomedin B domain"/>
    <property type="match status" value="1"/>
</dbReference>
<name>A0AAV4I4I1_9GAST</name>
<sequence>MVLKLANNTRELCAAQRNTCQNACGVIRTEGQFLSRFGTSTGLSNVCSCDFICLAYGDCCWDFHASCPHLVKLFTQSPQRHARAECVGWYNFLVFKTGSYSAVQSPEGTDVFKAMGSFKETAAAVGADNLPVTDTTTGFHYKNRTDFELFYPGLTEKRKRKILVKWSPVLKFDKLPTLEALINFVQKSPHYKMDSMRLLFDPPAHAMTSEIRSLYRRCPPHGIVECEHHDGPIKVRITNLTVACQSLPENSDIRARAIPPIDPEIQKSELLRNHSSHSQIVSSSTLQISGSSTVTYTKTSSSTELVGITSCATLWVNPQIFSKNQNQPHFSVLLNVKSSGNVNMLAPTKHYVWKTIDCNGDKDQTDAVVETSQTASCRVTCTVGRFFFGGKCVLPELLLLNVTTSSNSSHAEFLSALEYIFNTSKSLDLPGLVLYEDPSSCLSYHSDGGIVGALSYLGMYHIVGRNFYLSTSKHLPLAEDLLNALCQVSKIMSSIRINVELCFVANNRDILKKTGIDVTSILNQFMVGNLKQYDGQVIREVCQEPPLPWQGDFLHQNPHLACESLSLTSPVLARDAMHAHKAECQEIFSRNTEFTKRSWEAEADEITRLVNTQ</sequence>
<dbReference type="InterPro" id="IPR036024">
    <property type="entry name" value="Somatomedin_B-like_dom_sf"/>
</dbReference>
<dbReference type="Gene3D" id="4.10.410.20">
    <property type="match status" value="1"/>
</dbReference>
<dbReference type="Proteomes" id="UP000762676">
    <property type="component" value="Unassembled WGS sequence"/>
</dbReference>
<dbReference type="AlphaFoldDB" id="A0AAV4I4I1"/>
<evidence type="ECO:0000313" key="3">
    <source>
        <dbReference type="EMBL" id="GFS04463.1"/>
    </source>
</evidence>
<keyword evidence="4" id="KW-1185">Reference proteome</keyword>
<dbReference type="InterPro" id="IPR001212">
    <property type="entry name" value="Somatomedin_B_dom"/>
</dbReference>
<dbReference type="Pfam" id="PF01033">
    <property type="entry name" value="Somatomedin_B"/>
    <property type="match status" value="1"/>
</dbReference>